<dbReference type="InterPro" id="IPR016047">
    <property type="entry name" value="M23ase_b-sheet_dom"/>
</dbReference>
<dbReference type="InterPro" id="IPR050570">
    <property type="entry name" value="Cell_wall_metabolism_enzyme"/>
</dbReference>
<evidence type="ECO:0000313" key="5">
    <source>
        <dbReference type="EMBL" id="QDY81070.1"/>
    </source>
</evidence>
<dbReference type="AlphaFoldDB" id="A0A5B8JSK3"/>
<evidence type="ECO:0000256" key="1">
    <source>
        <dbReference type="SAM" id="Coils"/>
    </source>
</evidence>
<feature type="signal peptide" evidence="3">
    <location>
        <begin position="1"/>
        <end position="19"/>
    </location>
</feature>
<dbReference type="PANTHER" id="PTHR21666:SF270">
    <property type="entry name" value="MUREIN HYDROLASE ACTIVATOR ENVC"/>
    <property type="match status" value="1"/>
</dbReference>
<feature type="region of interest" description="Disordered" evidence="2">
    <location>
        <begin position="21"/>
        <end position="123"/>
    </location>
</feature>
<evidence type="ECO:0000256" key="2">
    <source>
        <dbReference type="SAM" id="MobiDB-lite"/>
    </source>
</evidence>
<dbReference type="EMBL" id="CP042266">
    <property type="protein sequence ID" value="QDY81070.1"/>
    <property type="molecule type" value="Genomic_DNA"/>
</dbReference>
<dbReference type="InterPro" id="IPR011055">
    <property type="entry name" value="Dup_hybrid_motif"/>
</dbReference>
<feature type="coiled-coil region" evidence="1">
    <location>
        <begin position="218"/>
        <end position="245"/>
    </location>
</feature>
<dbReference type="OrthoDB" id="5244067at2"/>
<feature type="chain" id="PRO_5022871301" evidence="3">
    <location>
        <begin position="20"/>
        <end position="452"/>
    </location>
</feature>
<dbReference type="Gene3D" id="2.70.70.10">
    <property type="entry name" value="Glucose Permease (Domain IIA)"/>
    <property type="match status" value="1"/>
</dbReference>
<dbReference type="CDD" id="cd12797">
    <property type="entry name" value="M23_peptidase"/>
    <property type="match status" value="1"/>
</dbReference>
<protein>
    <submittedName>
        <fullName evidence="5">Peptidoglycan DD-metalloendopeptidase family protein</fullName>
    </submittedName>
</protein>
<organism evidence="5 6">
    <name type="scientific">Streptomyces qinzhouensis</name>
    <dbReference type="NCBI Taxonomy" id="2599401"/>
    <lineage>
        <taxon>Bacteria</taxon>
        <taxon>Bacillati</taxon>
        <taxon>Actinomycetota</taxon>
        <taxon>Actinomycetes</taxon>
        <taxon>Kitasatosporales</taxon>
        <taxon>Streptomycetaceae</taxon>
        <taxon>Streptomyces</taxon>
    </lineage>
</organism>
<sequence>MSVLVMAVCVLLVPGPAVAAGAGGTAATAGPAGSPVVSGEAAEMAAPPPGERPGAEGRAGPEPGDPERTGFTGHPGHPEQSGPEAAGHAHSEDSTAPAAPGGGSRAGAAGPEPSHGPAVTSTSAEVARLFEAAVEITAAHERSRRAAGVQRAALARLQEQLARRRTEVASLHDAVGAIARDQYRTGGQLTATAGLLLARDPDELMRGRRAARQAETAVQRLLARAGAAAEQLASAEERARRARHDLDVRTARLARVRQGLERRLEAARWALGNEAEARAAAGTCAGPARGAAGPEPGPGPGASGGPAWVPPVDRYQLSASFGSGGERWAHRHTGQDFAVDIGTPVRSVGAGRVLSVSCAGAFGIQIVVRHPGGYYTQYAHLSAVAVGRREWVRTGQVIGLAGSTGNSTGPHLHFEVRLTPYLGSGVDPAGWLRERGVALVSASASASGSDPG</sequence>
<dbReference type="GO" id="GO:0004222">
    <property type="term" value="F:metalloendopeptidase activity"/>
    <property type="evidence" value="ECO:0007669"/>
    <property type="project" value="TreeGrafter"/>
</dbReference>
<dbReference type="KEGG" id="sqz:FQU76_16165"/>
<proteinExistence type="predicted"/>
<dbReference type="PANTHER" id="PTHR21666">
    <property type="entry name" value="PEPTIDASE-RELATED"/>
    <property type="match status" value="1"/>
</dbReference>
<name>A0A5B8JSK3_9ACTN</name>
<keyword evidence="6" id="KW-1185">Reference proteome</keyword>
<gene>
    <name evidence="5" type="ORF">FQU76_16165</name>
</gene>
<feature type="domain" description="M23ase beta-sheet core" evidence="4">
    <location>
        <begin position="331"/>
        <end position="418"/>
    </location>
</feature>
<accession>A0A5B8JSK3</accession>
<keyword evidence="3" id="KW-0732">Signal</keyword>
<dbReference type="Pfam" id="PF01551">
    <property type="entry name" value="Peptidase_M23"/>
    <property type="match status" value="1"/>
</dbReference>
<reference evidence="5 6" key="1">
    <citation type="submission" date="2019-07" db="EMBL/GenBank/DDBJ databases">
        <authorList>
            <person name="Zhu P."/>
        </authorList>
    </citation>
    <scope>NUCLEOTIDE SEQUENCE [LARGE SCALE GENOMIC DNA]</scope>
    <source>
        <strain evidence="5 6">SSL-25</strain>
    </source>
</reference>
<dbReference type="SUPFAM" id="SSF51261">
    <property type="entry name" value="Duplicated hybrid motif"/>
    <property type="match status" value="1"/>
</dbReference>
<evidence type="ECO:0000259" key="4">
    <source>
        <dbReference type="Pfam" id="PF01551"/>
    </source>
</evidence>
<feature type="region of interest" description="Disordered" evidence="2">
    <location>
        <begin position="286"/>
        <end position="306"/>
    </location>
</feature>
<evidence type="ECO:0000256" key="3">
    <source>
        <dbReference type="SAM" id="SignalP"/>
    </source>
</evidence>
<feature type="compositionally biased region" description="Low complexity" evidence="2">
    <location>
        <begin position="21"/>
        <end position="45"/>
    </location>
</feature>
<dbReference type="Proteomes" id="UP000320580">
    <property type="component" value="Chromosome"/>
</dbReference>
<dbReference type="FunFam" id="2.70.70.10:FF:000013">
    <property type="entry name" value="Peptidase family M23"/>
    <property type="match status" value="1"/>
</dbReference>
<evidence type="ECO:0000313" key="6">
    <source>
        <dbReference type="Proteomes" id="UP000320580"/>
    </source>
</evidence>
<keyword evidence="1" id="KW-0175">Coiled coil</keyword>